<dbReference type="GeneID" id="54990052"/>
<dbReference type="EMBL" id="MH078572">
    <property type="protein sequence ID" value="AVP40309.1"/>
    <property type="molecule type" value="Genomic_DNA"/>
</dbReference>
<evidence type="ECO:0000313" key="2">
    <source>
        <dbReference type="Proteomes" id="UP000241797"/>
    </source>
</evidence>
<evidence type="ECO:0000313" key="1">
    <source>
        <dbReference type="EMBL" id="AVP40309.1"/>
    </source>
</evidence>
<dbReference type="RefSeq" id="YP_009799563.1">
    <property type="nucleotide sequence ID" value="NC_047945.1"/>
</dbReference>
<dbReference type="KEGG" id="vg:54990052"/>
<dbReference type="Proteomes" id="UP000241797">
    <property type="component" value="Segment"/>
</dbReference>
<proteinExistence type="predicted"/>
<protein>
    <submittedName>
        <fullName evidence="1">Uncharacterized protein</fullName>
    </submittedName>
</protein>
<reference evidence="1 2" key="1">
    <citation type="submission" date="2018-03" db="EMBL/GenBank/DDBJ databases">
        <title>Isolation, the biological characteristics and genomics of two new strains of lysate Staphylococcus aureus phage.</title>
        <authorList>
            <person name="Jin X."/>
            <person name="Zhang C."/>
        </authorList>
    </citation>
    <scope>NUCLEOTIDE SEQUENCE [LARGE SCALE GENOMIC DNA]</scope>
</reference>
<name>A0A2P1MXJ9_9CAUD</name>
<accession>A0A2P1MXJ9</accession>
<keyword evidence="2" id="KW-1185">Reference proteome</keyword>
<sequence length="170" mass="20836">MINFEDLKVYGNELLITSPFRDFERLVVRQKENEEPKPIIDKVHEIWEDHEDEFYPFQVYVLVNLDTKGYKNYIILPIYVGWASYVSVPQRKLELESNENINKSILTTLKGYVEEFNENEKKRDLEYRRYYDSNNIEAKIYRDIDGELTLTWEHEDKEYKELLKEWREFY</sequence>
<organism evidence="1 2">
    <name type="scientific">Staphylococcus phage phiSA_BS1</name>
    <dbReference type="NCBI Taxonomy" id="2126734"/>
    <lineage>
        <taxon>Viruses</taxon>
        <taxon>Duplodnaviria</taxon>
        <taxon>Heunggongvirae</taxon>
        <taxon>Uroviricota</taxon>
        <taxon>Caudoviricetes</taxon>
        <taxon>Herelleviridae</taxon>
        <taxon>Twortvirinae</taxon>
        <taxon>Baoshanvirus</taxon>
        <taxon>Baoshanvirus BS1</taxon>
    </lineage>
</organism>